<feature type="transmembrane region" description="Helical" evidence="10">
    <location>
        <begin position="188"/>
        <end position="206"/>
    </location>
</feature>
<comment type="similarity">
    <text evidence="2">Belongs to the major facilitator superfamily. Proton-dependent oligopeptide transporter (POT/PTR) (TC 2.A.17) family.</text>
</comment>
<keyword evidence="4 10" id="KW-0812">Transmembrane</keyword>
<feature type="transmembrane region" description="Helical" evidence="10">
    <location>
        <begin position="161"/>
        <end position="182"/>
    </location>
</feature>
<gene>
    <name evidence="11" type="ORF">CANVERA_P0623</name>
</gene>
<feature type="compositionally biased region" description="Basic and acidic residues" evidence="9">
    <location>
        <begin position="1"/>
        <end position="11"/>
    </location>
</feature>
<feature type="transmembrane region" description="Helical" evidence="10">
    <location>
        <begin position="272"/>
        <end position="293"/>
    </location>
</feature>
<dbReference type="FunFam" id="1.20.1250.20:FF:000085">
    <property type="entry name" value="MFS peptide transporter Ptr2"/>
    <property type="match status" value="1"/>
</dbReference>
<keyword evidence="7 10" id="KW-0472">Membrane</keyword>
<dbReference type="EMBL" id="CANTUO010000001">
    <property type="protein sequence ID" value="CAI5756105.1"/>
    <property type="molecule type" value="Genomic_DNA"/>
</dbReference>
<protein>
    <recommendedName>
        <fullName evidence="13">Peptide transporter PTR2</fullName>
    </recommendedName>
</protein>
<name>A0A9W4X8J9_9ASCO</name>
<evidence type="ECO:0000256" key="4">
    <source>
        <dbReference type="ARBA" id="ARBA00022692"/>
    </source>
</evidence>
<feature type="transmembrane region" description="Helical" evidence="10">
    <location>
        <begin position="488"/>
        <end position="507"/>
    </location>
</feature>
<keyword evidence="12" id="KW-1185">Reference proteome</keyword>
<keyword evidence="3" id="KW-0813">Transport</keyword>
<organism evidence="11 12">
    <name type="scientific">Candida verbasci</name>
    <dbReference type="NCBI Taxonomy" id="1227364"/>
    <lineage>
        <taxon>Eukaryota</taxon>
        <taxon>Fungi</taxon>
        <taxon>Dikarya</taxon>
        <taxon>Ascomycota</taxon>
        <taxon>Saccharomycotina</taxon>
        <taxon>Pichiomycetes</taxon>
        <taxon>Debaryomycetaceae</taxon>
        <taxon>Candida/Lodderomyces clade</taxon>
        <taxon>Candida</taxon>
    </lineage>
</organism>
<proteinExistence type="inferred from homology"/>
<dbReference type="Gene3D" id="1.20.1250.20">
    <property type="entry name" value="MFS general substrate transporter like domains"/>
    <property type="match status" value="1"/>
</dbReference>
<feature type="transmembrane region" description="Helical" evidence="10">
    <location>
        <begin position="416"/>
        <end position="433"/>
    </location>
</feature>
<dbReference type="GO" id="GO:0005886">
    <property type="term" value="C:plasma membrane"/>
    <property type="evidence" value="ECO:0007669"/>
    <property type="project" value="UniProtKB-ARBA"/>
</dbReference>
<dbReference type="SUPFAM" id="SSF103473">
    <property type="entry name" value="MFS general substrate transporter"/>
    <property type="match status" value="1"/>
</dbReference>
<feature type="transmembrane region" description="Helical" evidence="10">
    <location>
        <begin position="551"/>
        <end position="572"/>
    </location>
</feature>
<feature type="region of interest" description="Disordered" evidence="9">
    <location>
        <begin position="1"/>
        <end position="34"/>
    </location>
</feature>
<evidence type="ECO:0000256" key="9">
    <source>
        <dbReference type="SAM" id="MobiDB-lite"/>
    </source>
</evidence>
<evidence type="ECO:0000256" key="3">
    <source>
        <dbReference type="ARBA" id="ARBA00022448"/>
    </source>
</evidence>
<dbReference type="Pfam" id="PF00854">
    <property type="entry name" value="PTR2"/>
    <property type="match status" value="1"/>
</dbReference>
<evidence type="ECO:0000256" key="2">
    <source>
        <dbReference type="ARBA" id="ARBA00005982"/>
    </source>
</evidence>
<feature type="compositionally biased region" description="Polar residues" evidence="9">
    <location>
        <begin position="12"/>
        <end position="22"/>
    </location>
</feature>
<dbReference type="InterPro" id="IPR036259">
    <property type="entry name" value="MFS_trans_sf"/>
</dbReference>
<accession>A0A9W4X8J9</accession>
<feature type="transmembrane region" description="Helical" evidence="10">
    <location>
        <begin position="136"/>
        <end position="154"/>
    </location>
</feature>
<keyword evidence="8" id="KW-0175">Coiled coil</keyword>
<feature type="transmembrane region" description="Helical" evidence="10">
    <location>
        <begin position="375"/>
        <end position="396"/>
    </location>
</feature>
<evidence type="ECO:0000256" key="8">
    <source>
        <dbReference type="SAM" id="Coils"/>
    </source>
</evidence>
<sequence length="620" mass="69107">MSKEIAEKDSAQKVSLSTYSSTSEEDYDFNDPANYTQNYVDDLNPKGLRRPTKKEVETLRRVLGKIKFPSLLICAAELAERASYYSVLGILTNFIQRPMPDGSRFGNPTSNTSNKSAGALGLGLRTATAITLLTQFLAYVLPLVGSILADVYIGRFRAINYGVWVGGVSHILFIIAAIPGVITNVNASLAIIVLSVLTLAIGTGLIKPNLLPLIMDQYPEETDVVKVLKSGEKVIIDREKTLQRISLIFYFSINVGAFFQLATSYTARRVGFWLSFLLPGIFYLLLPLFLWMVKPKLKLRAPEGSALTNFMKIFHISFKGNWIKRLRNNTFWEFAKPSVMKERGIEYYNEKKQSPITWTDQWVLDVRQTVNACKIFVYFIVFNLAASGIGSVTVSLSGSLTNNGVPNDLFNNFNPLTIIILLPILNNIIYPLMRRYHIEFRPIFRIALGLILGSIGQMVGAILQAKVYQTSPCGNMATTCSETSPISIWWASLVFIFGAAGECFANTTAYELAYTRSPAYLKGVVMAIFLFMMAISALVSQAALPALVDPYLVYPFAVISGLAFVVAILLIIQFRNLHKEMELERIQRESMDKEESRKEELDNNLNAIISIKSNALSVAK</sequence>
<keyword evidence="5" id="KW-0653">Protein transport</keyword>
<evidence type="ECO:0000313" key="11">
    <source>
        <dbReference type="EMBL" id="CAI5756105.1"/>
    </source>
</evidence>
<dbReference type="OrthoDB" id="8904098at2759"/>
<reference evidence="11" key="1">
    <citation type="submission" date="2022-12" db="EMBL/GenBank/DDBJ databases">
        <authorList>
            <person name="Brejova B."/>
        </authorList>
    </citation>
    <scope>NUCLEOTIDE SEQUENCE</scope>
</reference>
<comment type="subcellular location">
    <subcellularLocation>
        <location evidence="1">Membrane</location>
        <topology evidence="1">Multi-pass membrane protein</topology>
    </subcellularLocation>
</comment>
<evidence type="ECO:0000313" key="12">
    <source>
        <dbReference type="Proteomes" id="UP001152885"/>
    </source>
</evidence>
<dbReference type="AlphaFoldDB" id="A0A9W4X8J9"/>
<evidence type="ECO:0000256" key="5">
    <source>
        <dbReference type="ARBA" id="ARBA00022856"/>
    </source>
</evidence>
<keyword evidence="6 10" id="KW-1133">Transmembrane helix</keyword>
<feature type="coiled-coil region" evidence="8">
    <location>
        <begin position="583"/>
        <end position="611"/>
    </location>
</feature>
<dbReference type="InterPro" id="IPR000109">
    <property type="entry name" value="POT_fam"/>
</dbReference>
<keyword evidence="5" id="KW-0571">Peptide transport</keyword>
<feature type="transmembrane region" description="Helical" evidence="10">
    <location>
        <begin position="445"/>
        <end position="468"/>
    </location>
</feature>
<evidence type="ECO:0000256" key="1">
    <source>
        <dbReference type="ARBA" id="ARBA00004141"/>
    </source>
</evidence>
<feature type="transmembrane region" description="Helical" evidence="10">
    <location>
        <begin position="247"/>
        <end position="266"/>
    </location>
</feature>
<dbReference type="GO" id="GO:0071916">
    <property type="term" value="F:dipeptide transmembrane transporter activity"/>
    <property type="evidence" value="ECO:0007669"/>
    <property type="project" value="UniProtKB-ARBA"/>
</dbReference>
<evidence type="ECO:0000256" key="7">
    <source>
        <dbReference type="ARBA" id="ARBA00023136"/>
    </source>
</evidence>
<dbReference type="PANTHER" id="PTHR11654">
    <property type="entry name" value="OLIGOPEPTIDE TRANSPORTER-RELATED"/>
    <property type="match status" value="1"/>
</dbReference>
<dbReference type="Proteomes" id="UP001152885">
    <property type="component" value="Unassembled WGS sequence"/>
</dbReference>
<comment type="caution">
    <text evidence="11">The sequence shown here is derived from an EMBL/GenBank/DDBJ whole genome shotgun (WGS) entry which is preliminary data.</text>
</comment>
<evidence type="ECO:0000256" key="10">
    <source>
        <dbReference type="SAM" id="Phobius"/>
    </source>
</evidence>
<feature type="transmembrane region" description="Helical" evidence="10">
    <location>
        <begin position="519"/>
        <end position="539"/>
    </location>
</feature>
<evidence type="ECO:0008006" key="13">
    <source>
        <dbReference type="Google" id="ProtNLM"/>
    </source>
</evidence>
<evidence type="ECO:0000256" key="6">
    <source>
        <dbReference type="ARBA" id="ARBA00022989"/>
    </source>
</evidence>